<gene>
    <name evidence="9" type="ORF">H9797_01835</name>
</gene>
<dbReference type="GO" id="GO:0016805">
    <property type="term" value="F:dipeptidase activity"/>
    <property type="evidence" value="ECO:0007669"/>
    <property type="project" value="UniProtKB-KW"/>
</dbReference>
<evidence type="ECO:0000256" key="7">
    <source>
        <dbReference type="ARBA" id="ARBA00022997"/>
    </source>
</evidence>
<keyword evidence="8" id="KW-0482">Metalloprotease</keyword>
<dbReference type="PANTHER" id="PTHR43808:SF31">
    <property type="entry name" value="N-ACETYL-L-CITRULLINE DEACETYLASE"/>
    <property type="match status" value="1"/>
</dbReference>
<keyword evidence="4" id="KW-0479">Metal-binding</keyword>
<dbReference type="InterPro" id="IPR001261">
    <property type="entry name" value="ArgE/DapE_CS"/>
</dbReference>
<sequence length="421" mass="46301">MERYQEEAVRAISDLVKTDSSLAKGTPAMPFGEGAAKCLADFLALAEGMGFQVTNYDNYVGEVVFGEGEEFAVLCHLDVVPAGEGWTHDPFGGEVSEGKIWGRGTTDDKGPAVCALYAMKALKDEGFVPKKKIKLIVGCNEECGWRCIEHYNEVAHMPENGFSPDADFPVIYAEKGILQLRLHFDFDRAPFLYFQGGSAPNMVCSYCEVLPRSIQATRAENCGLTTRGKKLIYFGKSAHASTPELGVNAMLPVLSYFERDPGIKHVIDLLFRDACGLTQMKDETGSLTMSPNMAKFRKSQLQIVVDIRYPASIPYEDVIAAVNKMGVRYETLNHQPPLYHEKDGALCKALSEVFEECTGQKAEPIAIGGGTYARALKNGVGFGPEFPGDEPVAHQPDEYILVDRVGTLIKIYKKALERLTK</sequence>
<evidence type="ECO:0000256" key="4">
    <source>
        <dbReference type="ARBA" id="ARBA00022723"/>
    </source>
</evidence>
<dbReference type="GO" id="GO:0008777">
    <property type="term" value="F:acetylornithine deacetylase activity"/>
    <property type="evidence" value="ECO:0007669"/>
    <property type="project" value="TreeGrafter"/>
</dbReference>
<evidence type="ECO:0000256" key="5">
    <source>
        <dbReference type="ARBA" id="ARBA00022801"/>
    </source>
</evidence>
<dbReference type="PROSITE" id="PS00759">
    <property type="entry name" value="ARGE_DAPE_CPG2_2"/>
    <property type="match status" value="1"/>
</dbReference>
<keyword evidence="7 9" id="KW-0224">Dipeptidase</keyword>
<evidence type="ECO:0000313" key="10">
    <source>
        <dbReference type="Proteomes" id="UP000824221"/>
    </source>
</evidence>
<dbReference type="PANTHER" id="PTHR43808">
    <property type="entry name" value="ACETYLORNITHINE DEACETYLASE"/>
    <property type="match status" value="1"/>
</dbReference>
<proteinExistence type="inferred from homology"/>
<organism evidence="9 10">
    <name type="scientific">Candidatus Gallimonas gallistercoris</name>
    <dbReference type="NCBI Taxonomy" id="2838602"/>
    <lineage>
        <taxon>Bacteria</taxon>
        <taxon>Bacillati</taxon>
        <taxon>Bacillota</taxon>
        <taxon>Clostridia</taxon>
        <taxon>Candidatus Gallimonas</taxon>
    </lineage>
</organism>
<dbReference type="Pfam" id="PF01546">
    <property type="entry name" value="Peptidase_M20"/>
    <property type="match status" value="1"/>
</dbReference>
<dbReference type="NCBIfam" id="TIGR01887">
    <property type="entry name" value="dipeptidaselike"/>
    <property type="match status" value="1"/>
</dbReference>
<reference evidence="9" key="1">
    <citation type="journal article" date="2021" name="PeerJ">
        <title>Extensive microbial diversity within the chicken gut microbiome revealed by metagenomics and culture.</title>
        <authorList>
            <person name="Gilroy R."/>
            <person name="Ravi A."/>
            <person name="Getino M."/>
            <person name="Pursley I."/>
            <person name="Horton D.L."/>
            <person name="Alikhan N.F."/>
            <person name="Baker D."/>
            <person name="Gharbi K."/>
            <person name="Hall N."/>
            <person name="Watson M."/>
            <person name="Adriaenssens E.M."/>
            <person name="Foster-Nyarko E."/>
            <person name="Jarju S."/>
            <person name="Secka A."/>
            <person name="Antonio M."/>
            <person name="Oren A."/>
            <person name="Chaudhuri R.R."/>
            <person name="La Ragione R."/>
            <person name="Hildebrand F."/>
            <person name="Pallen M.J."/>
        </authorList>
    </citation>
    <scope>NUCLEOTIDE SEQUENCE</scope>
    <source>
        <strain evidence="9">CHK156-179</strain>
    </source>
</reference>
<dbReference type="AlphaFoldDB" id="A0A9D2H087"/>
<keyword evidence="5 9" id="KW-0378">Hydrolase</keyword>
<dbReference type="SUPFAM" id="SSF53187">
    <property type="entry name" value="Zn-dependent exopeptidases"/>
    <property type="match status" value="1"/>
</dbReference>
<name>A0A9D2H087_9FIRM</name>
<dbReference type="GO" id="GO:0006526">
    <property type="term" value="P:L-arginine biosynthetic process"/>
    <property type="evidence" value="ECO:0007669"/>
    <property type="project" value="TreeGrafter"/>
</dbReference>
<evidence type="ECO:0000256" key="3">
    <source>
        <dbReference type="ARBA" id="ARBA00022670"/>
    </source>
</evidence>
<dbReference type="GO" id="GO:0006508">
    <property type="term" value="P:proteolysis"/>
    <property type="evidence" value="ECO:0007669"/>
    <property type="project" value="UniProtKB-KW"/>
</dbReference>
<keyword evidence="3" id="KW-0645">Protease</keyword>
<evidence type="ECO:0000256" key="6">
    <source>
        <dbReference type="ARBA" id="ARBA00022833"/>
    </source>
</evidence>
<dbReference type="EC" id="3.4.13.-" evidence="9"/>
<dbReference type="InterPro" id="IPR036264">
    <property type="entry name" value="Bact_exopeptidase_dim_dom"/>
</dbReference>
<dbReference type="EMBL" id="DXAJ01000032">
    <property type="protein sequence ID" value="HJA02108.1"/>
    <property type="molecule type" value="Genomic_DNA"/>
</dbReference>
<reference evidence="9" key="2">
    <citation type="submission" date="2021-04" db="EMBL/GenBank/DDBJ databases">
        <authorList>
            <person name="Gilroy R."/>
        </authorList>
    </citation>
    <scope>NUCLEOTIDE SEQUENCE</scope>
    <source>
        <strain evidence="9">CHK156-179</strain>
    </source>
</reference>
<evidence type="ECO:0000313" key="9">
    <source>
        <dbReference type="EMBL" id="HJA02108.1"/>
    </source>
</evidence>
<comment type="caution">
    <text evidence="9">The sequence shown here is derived from an EMBL/GenBank/DDBJ whole genome shotgun (WGS) entry which is preliminary data.</text>
</comment>
<dbReference type="Gene3D" id="3.40.630.10">
    <property type="entry name" value="Zn peptidases"/>
    <property type="match status" value="1"/>
</dbReference>
<dbReference type="InterPro" id="IPR010964">
    <property type="entry name" value="M20A_pepV-rel"/>
</dbReference>
<evidence type="ECO:0000256" key="2">
    <source>
        <dbReference type="ARBA" id="ARBA00006247"/>
    </source>
</evidence>
<dbReference type="GO" id="GO:0008270">
    <property type="term" value="F:zinc ion binding"/>
    <property type="evidence" value="ECO:0007669"/>
    <property type="project" value="InterPro"/>
</dbReference>
<dbReference type="GO" id="GO:0008237">
    <property type="term" value="F:metallopeptidase activity"/>
    <property type="evidence" value="ECO:0007669"/>
    <property type="project" value="UniProtKB-KW"/>
</dbReference>
<dbReference type="InterPro" id="IPR002933">
    <property type="entry name" value="Peptidase_M20"/>
</dbReference>
<dbReference type="Proteomes" id="UP000824221">
    <property type="component" value="Unassembled WGS sequence"/>
</dbReference>
<dbReference type="InterPro" id="IPR050072">
    <property type="entry name" value="Peptidase_M20A"/>
</dbReference>
<comment type="similarity">
    <text evidence="2">Belongs to the peptidase M20A family.</text>
</comment>
<accession>A0A9D2H087</accession>
<dbReference type="SUPFAM" id="SSF55031">
    <property type="entry name" value="Bacterial exopeptidase dimerisation domain"/>
    <property type="match status" value="1"/>
</dbReference>
<evidence type="ECO:0000256" key="8">
    <source>
        <dbReference type="ARBA" id="ARBA00023049"/>
    </source>
</evidence>
<evidence type="ECO:0000256" key="1">
    <source>
        <dbReference type="ARBA" id="ARBA00001947"/>
    </source>
</evidence>
<dbReference type="Gene3D" id="3.30.70.360">
    <property type="match status" value="2"/>
</dbReference>
<keyword evidence="6" id="KW-0862">Zinc</keyword>
<protein>
    <submittedName>
        <fullName evidence="9">Sapep family Mn(2+)-dependent dipeptidase</fullName>
        <ecNumber evidence="9">3.4.13.-</ecNumber>
    </submittedName>
</protein>
<comment type="cofactor">
    <cofactor evidence="1">
        <name>Zn(2+)</name>
        <dbReference type="ChEBI" id="CHEBI:29105"/>
    </cofactor>
</comment>